<dbReference type="InterPro" id="IPR051677">
    <property type="entry name" value="AfsR-DnrI-RedD_regulator"/>
</dbReference>
<dbReference type="SUPFAM" id="SSF48452">
    <property type="entry name" value="TPR-like"/>
    <property type="match status" value="1"/>
</dbReference>
<keyword evidence="3" id="KW-1185">Reference proteome</keyword>
<organism evidence="2 3">
    <name type="scientific">Lentzea miocenica</name>
    <dbReference type="NCBI Taxonomy" id="3095431"/>
    <lineage>
        <taxon>Bacteria</taxon>
        <taxon>Bacillati</taxon>
        <taxon>Actinomycetota</taxon>
        <taxon>Actinomycetes</taxon>
        <taxon>Pseudonocardiales</taxon>
        <taxon>Pseudonocardiaceae</taxon>
        <taxon>Lentzea</taxon>
    </lineage>
</organism>
<dbReference type="EMBL" id="JAXAVW010000010">
    <property type="protein sequence ID" value="MDX8031381.1"/>
    <property type="molecule type" value="Genomic_DNA"/>
</dbReference>
<evidence type="ECO:0000259" key="1">
    <source>
        <dbReference type="SMART" id="SM01043"/>
    </source>
</evidence>
<proteinExistence type="predicted"/>
<dbReference type="SMART" id="SM01043">
    <property type="entry name" value="BTAD"/>
    <property type="match status" value="1"/>
</dbReference>
<reference evidence="2 3" key="1">
    <citation type="submission" date="2023-11" db="EMBL/GenBank/DDBJ databases">
        <title>Lentzea sokolovensis, sp. nov., Lentzea kristufkii, sp. nov., and Lentzea miocenensis, sp. nov., rare actinobacteria from Sokolov Coal Basin, Miocene lacustrine sediment, Czech Republic.</title>
        <authorList>
            <person name="Lara A."/>
            <person name="Kotroba L."/>
            <person name="Nouioui I."/>
            <person name="Neumann-Schaal M."/>
            <person name="Mast Y."/>
            <person name="Chronakova A."/>
        </authorList>
    </citation>
    <scope>NUCLEOTIDE SEQUENCE [LARGE SCALE GENOMIC DNA]</scope>
    <source>
        <strain evidence="2 3">BCCO 10_0856</strain>
    </source>
</reference>
<dbReference type="PANTHER" id="PTHR35807">
    <property type="entry name" value="TRANSCRIPTIONAL REGULATOR REDD-RELATED"/>
    <property type="match status" value="1"/>
</dbReference>
<protein>
    <submittedName>
        <fullName evidence="2">BTAD domain-containing putative transcriptional regulator</fullName>
    </submittedName>
</protein>
<evidence type="ECO:0000313" key="2">
    <source>
        <dbReference type="EMBL" id="MDX8031381.1"/>
    </source>
</evidence>
<dbReference type="RefSeq" id="WP_319966444.1">
    <property type="nucleotide sequence ID" value="NZ_JAXAVW010000010.1"/>
</dbReference>
<name>A0ABU4SZP8_9PSEU</name>
<comment type="caution">
    <text evidence="2">The sequence shown here is derived from an EMBL/GenBank/DDBJ whole genome shotgun (WGS) entry which is preliminary data.</text>
</comment>
<dbReference type="Proteomes" id="UP001285521">
    <property type="component" value="Unassembled WGS sequence"/>
</dbReference>
<gene>
    <name evidence="2" type="ORF">SK803_14225</name>
</gene>
<dbReference type="Pfam" id="PF03704">
    <property type="entry name" value="BTAD"/>
    <property type="match status" value="1"/>
</dbReference>
<dbReference type="InterPro" id="IPR005158">
    <property type="entry name" value="BTAD"/>
</dbReference>
<feature type="domain" description="Bacterial transcriptional activator" evidence="1">
    <location>
        <begin position="93"/>
        <end position="230"/>
    </location>
</feature>
<reference evidence="2 3" key="2">
    <citation type="submission" date="2023-11" db="EMBL/GenBank/DDBJ databases">
        <authorList>
            <person name="Lara A.C."/>
            <person name="Chronakova A."/>
        </authorList>
    </citation>
    <scope>NUCLEOTIDE SEQUENCE [LARGE SCALE GENOMIC DNA]</scope>
    <source>
        <strain evidence="2 3">BCCO 10_0856</strain>
    </source>
</reference>
<dbReference type="InterPro" id="IPR011990">
    <property type="entry name" value="TPR-like_helical_dom_sf"/>
</dbReference>
<dbReference type="SUPFAM" id="SSF46894">
    <property type="entry name" value="C-terminal effector domain of the bipartite response regulators"/>
    <property type="match status" value="1"/>
</dbReference>
<dbReference type="Gene3D" id="1.25.40.10">
    <property type="entry name" value="Tetratricopeptide repeat domain"/>
    <property type="match status" value="1"/>
</dbReference>
<dbReference type="InterPro" id="IPR016032">
    <property type="entry name" value="Sig_transdc_resp-reg_C-effctor"/>
</dbReference>
<evidence type="ECO:0000313" key="3">
    <source>
        <dbReference type="Proteomes" id="UP001285521"/>
    </source>
</evidence>
<accession>A0ABU4SZP8</accession>
<sequence length="236" mass="26563">MDGPHLRVLGGFTVRLHDRPVRLPLGAQRLLAFLATQARPQDRTHIAQHLWPDLSEARAAGTMRSALWQIRRRLPGMVTGDVVTVVLGPVTDVDLWRTTRYAFDLPGNGGSSCWREFIDDLSCDLLPHWSDDWLTLERERYRQIRLHTLETLCRQLTGSGDTQPAIEVALRAVGADPLRETAQRALIEAHLADGNISEAIRQYDSYVQILRQTLGVAPTSALCALLPRAPYHRKPR</sequence>